<dbReference type="PROSITE" id="PS51411">
    <property type="entry name" value="PSP1_C"/>
    <property type="match status" value="1"/>
</dbReference>
<keyword evidence="4" id="KW-1185">Reference proteome</keyword>
<evidence type="ECO:0000313" key="3">
    <source>
        <dbReference type="EMBL" id="SJZ96618.1"/>
    </source>
</evidence>
<gene>
    <name evidence="3" type="ORF">SAMN02745152_01778</name>
</gene>
<dbReference type="Proteomes" id="UP000190395">
    <property type="component" value="Unassembled WGS sequence"/>
</dbReference>
<sequence length="311" mass="35383">MSDIFENDIDDENENLAALEDSDIRKNTDGADENFVYPKPLYLVKLEYSSEGVYCSVPKKFPELKKGDAVIIPTRYGKDLATVLGKADHPIGIKPSDIVTVERKATDADLKKYEELAEKEESAFKTFREKVALHKLDMKLVSVHFLLEESKALFFFSSENRVDFRELVKDLVSIFKMRIELRQIGVRDETRITGGLGVCGRPCCCHCVSDKLAPVSIKMAKEQGLSLNSMKISGQCGRLLCCLSYEFNWYSEARKTLPNEGVHVFYDGTQFKITDVNPLTKMIKMLGEDGRILEIPAKRFEKENSNRWKIN</sequence>
<evidence type="ECO:0000259" key="2">
    <source>
        <dbReference type="PROSITE" id="PS51411"/>
    </source>
</evidence>
<dbReference type="GeneID" id="303368006"/>
<dbReference type="InterPro" id="IPR007557">
    <property type="entry name" value="PSP1_C"/>
</dbReference>
<accession>A0A1T4Q074</accession>
<evidence type="ECO:0000256" key="1">
    <source>
        <dbReference type="SAM" id="Coils"/>
    </source>
</evidence>
<dbReference type="Pfam" id="PF04468">
    <property type="entry name" value="PSP1"/>
    <property type="match status" value="1"/>
</dbReference>
<protein>
    <submittedName>
        <fullName evidence="3">Cell fate regulator YaaT, PSP1 superfamily (Controls sporulation, competence, biofilm development)</fullName>
    </submittedName>
</protein>
<reference evidence="3 4" key="1">
    <citation type="submission" date="2017-02" db="EMBL/GenBank/DDBJ databases">
        <authorList>
            <person name="Peterson S.W."/>
        </authorList>
    </citation>
    <scope>NUCLEOTIDE SEQUENCE [LARGE SCALE GENOMIC DNA]</scope>
    <source>
        <strain evidence="3 4">ATCC BAA-909</strain>
    </source>
</reference>
<feature type="coiled-coil region" evidence="1">
    <location>
        <begin position="103"/>
        <end position="130"/>
    </location>
</feature>
<dbReference type="PANTHER" id="PTHR43830">
    <property type="entry name" value="PROTEIN PSP1"/>
    <property type="match status" value="1"/>
</dbReference>
<dbReference type="AlphaFoldDB" id="A0A1T4Q074"/>
<dbReference type="OrthoDB" id="9779344at2"/>
<dbReference type="InterPro" id="IPR047767">
    <property type="entry name" value="PSP1-like"/>
</dbReference>
<dbReference type="GO" id="GO:0005737">
    <property type="term" value="C:cytoplasm"/>
    <property type="evidence" value="ECO:0007669"/>
    <property type="project" value="TreeGrafter"/>
</dbReference>
<name>A0A1T4Q074_9SPIR</name>
<proteinExistence type="predicted"/>
<keyword evidence="1" id="KW-0175">Coiled coil</keyword>
<dbReference type="STRING" id="225004.SAMN02745152_01778"/>
<evidence type="ECO:0000313" key="4">
    <source>
        <dbReference type="Proteomes" id="UP000190395"/>
    </source>
</evidence>
<organism evidence="3 4">
    <name type="scientific">Treponema berlinense</name>
    <dbReference type="NCBI Taxonomy" id="225004"/>
    <lineage>
        <taxon>Bacteria</taxon>
        <taxon>Pseudomonadati</taxon>
        <taxon>Spirochaetota</taxon>
        <taxon>Spirochaetia</taxon>
        <taxon>Spirochaetales</taxon>
        <taxon>Treponemataceae</taxon>
        <taxon>Treponema</taxon>
    </lineage>
</organism>
<dbReference type="PANTHER" id="PTHR43830:SF3">
    <property type="entry name" value="PROTEIN PSP1"/>
    <property type="match status" value="1"/>
</dbReference>
<dbReference type="NCBIfam" id="NF041131">
    <property type="entry name" value="RicT_YaaT_fam"/>
    <property type="match status" value="1"/>
</dbReference>
<dbReference type="RefSeq" id="WP_078931509.1">
    <property type="nucleotide sequence ID" value="NZ_CAMEQG010000040.1"/>
</dbReference>
<feature type="domain" description="PSP1 C-terminal" evidence="2">
    <location>
        <begin position="99"/>
        <end position="184"/>
    </location>
</feature>
<dbReference type="EMBL" id="FUXC01000011">
    <property type="protein sequence ID" value="SJZ96618.1"/>
    <property type="molecule type" value="Genomic_DNA"/>
</dbReference>